<comment type="caution">
    <text evidence="7">The sequence shown here is derived from an EMBL/GenBank/DDBJ whole genome shotgun (WGS) entry which is preliminary data.</text>
</comment>
<gene>
    <name evidence="7" type="ORF">D5R95_05595</name>
</gene>
<evidence type="ECO:0000256" key="3">
    <source>
        <dbReference type="ARBA" id="ARBA00022440"/>
    </source>
</evidence>
<evidence type="ECO:0000256" key="1">
    <source>
        <dbReference type="ARBA" id="ARBA00004618"/>
    </source>
</evidence>
<reference evidence="7 8" key="1">
    <citation type="submission" date="2018-08" db="EMBL/GenBank/DDBJ databases">
        <title>The metabolism and importance of syntrophic acetate oxidation coupled to methane or sulfide production in haloalkaline environments.</title>
        <authorList>
            <person name="Timmers P.H.A."/>
            <person name="Vavourakis C.D."/>
            <person name="Sorokin D.Y."/>
            <person name="Sinninghe Damste J.S."/>
            <person name="Muyzer G."/>
            <person name="Stams A.J.M."/>
            <person name="Plugge C.M."/>
        </authorList>
    </citation>
    <scope>NUCLEOTIDE SEQUENCE [LARGE SCALE GENOMIC DNA]</scope>
    <source>
        <strain evidence="7">MSAO_Arc3</strain>
    </source>
</reference>
<dbReference type="GO" id="GO:0097589">
    <property type="term" value="C:archaeal-type flagellum"/>
    <property type="evidence" value="ECO:0007669"/>
    <property type="project" value="UniProtKB-SubCell"/>
</dbReference>
<dbReference type="Proteomes" id="UP000284763">
    <property type="component" value="Unassembled WGS sequence"/>
</dbReference>
<dbReference type="GO" id="GO:0097588">
    <property type="term" value="P:archaeal or bacterial-type flagellum-dependent cell motility"/>
    <property type="evidence" value="ECO:0007669"/>
    <property type="project" value="InterPro"/>
</dbReference>
<keyword evidence="7" id="KW-0966">Cell projection</keyword>
<dbReference type="PANTHER" id="PTHR35903">
    <property type="entry name" value="FLAGELLIN B1"/>
    <property type="match status" value="1"/>
</dbReference>
<keyword evidence="3 4" id="KW-0974">Archaeal flagellum</keyword>
<feature type="region of interest" description="Disordered" evidence="5">
    <location>
        <begin position="198"/>
        <end position="219"/>
    </location>
</feature>
<keyword evidence="6" id="KW-1133">Transmembrane helix</keyword>
<organism evidence="7 8">
    <name type="scientific">Methanosalsum natronophilum</name>
    <dbReference type="NCBI Taxonomy" id="768733"/>
    <lineage>
        <taxon>Archaea</taxon>
        <taxon>Methanobacteriati</taxon>
        <taxon>Methanobacteriota</taxon>
        <taxon>Stenosarchaea group</taxon>
        <taxon>Methanomicrobia</taxon>
        <taxon>Methanosarcinales</taxon>
        <taxon>Methanosarcinaceae</taxon>
        <taxon>Methanosalsum</taxon>
    </lineage>
</organism>
<comment type="subcellular location">
    <subcellularLocation>
        <location evidence="1 4">Archaeal flagellum</location>
    </subcellularLocation>
</comment>
<evidence type="ECO:0000313" key="8">
    <source>
        <dbReference type="Proteomes" id="UP000284763"/>
    </source>
</evidence>
<keyword evidence="7" id="KW-0282">Flagellum</keyword>
<keyword evidence="6" id="KW-0472">Membrane</keyword>
<evidence type="ECO:0000256" key="4">
    <source>
        <dbReference type="RuleBase" id="RU361282"/>
    </source>
</evidence>
<proteinExistence type="inferred from homology"/>
<keyword evidence="7" id="KW-0969">Cilium</keyword>
<evidence type="ECO:0000256" key="2">
    <source>
        <dbReference type="ARBA" id="ARBA00010256"/>
    </source>
</evidence>
<protein>
    <recommendedName>
        <fullName evidence="4">Flagellin</fullName>
    </recommendedName>
</protein>
<evidence type="ECO:0000313" key="7">
    <source>
        <dbReference type="EMBL" id="RQD84866.1"/>
    </source>
</evidence>
<name>A0A424YX31_9EURY</name>
<dbReference type="InterPro" id="IPR002774">
    <property type="entry name" value="Flagellin_arc-type"/>
</dbReference>
<comment type="similarity">
    <text evidence="2 4">Belongs to the archaeal flagellin family.</text>
</comment>
<evidence type="ECO:0000256" key="6">
    <source>
        <dbReference type="SAM" id="Phobius"/>
    </source>
</evidence>
<dbReference type="PANTHER" id="PTHR35903:SF1">
    <property type="entry name" value="FLAGELLIN B1"/>
    <property type="match status" value="1"/>
</dbReference>
<dbReference type="InterPro" id="IPR013373">
    <property type="entry name" value="Flagellin/pilin_N_arc"/>
</dbReference>
<dbReference type="AlphaFoldDB" id="A0A424YX31"/>
<accession>A0A424YX31</accession>
<dbReference type="EMBL" id="QZAB01000349">
    <property type="protein sequence ID" value="RQD84866.1"/>
    <property type="molecule type" value="Genomic_DNA"/>
</dbReference>
<keyword evidence="6" id="KW-0812">Transmembrane</keyword>
<feature type="transmembrane region" description="Helical" evidence="6">
    <location>
        <begin position="21"/>
        <end position="40"/>
    </location>
</feature>
<dbReference type="NCBIfam" id="TIGR02537">
    <property type="entry name" value="arch_flag_Nterm"/>
    <property type="match status" value="1"/>
</dbReference>
<dbReference type="GO" id="GO:0005198">
    <property type="term" value="F:structural molecule activity"/>
    <property type="evidence" value="ECO:0007669"/>
    <property type="project" value="InterPro"/>
</dbReference>
<sequence>MKANQRHQFKNDERAQIGIGTLIIFISMVLVAAVASALLIKTSGVLQQTAAQTGQETTREVASNLRVDRVEGERASYTTIYIKEDNGDIKLVNKDGDTFDNISIPASSKVEWISKLEVPDQDQDPREKDVFIAFDKNSTISDNLDNWFEDYFEYFEDKTIYYEDSDGEIGYRIKPGEQFSARILKESNFRIADDRDELEDNGNENFKSGEINPRGSTQHGHITTLRVSVSLGPGSQDIDLSQLIIYLSDGSRMTNVRYNHLEAGETIHVPNGNYFSVSPIRIRDSSNFVANQPVLRTGDIMEITIDMRRVFQTQESGYEGIEPRSQLSFQIRPEAGSIVPFEINTPGAYFDNRYILLMS</sequence>
<dbReference type="Pfam" id="PF01917">
    <property type="entry name" value="Flagellin_arch-type"/>
    <property type="match status" value="2"/>
</dbReference>
<comment type="function">
    <text evidence="4">Flagellin is the subunit protein which polymerizes to form the filaments of archaeal flagella.</text>
</comment>
<evidence type="ECO:0000256" key="5">
    <source>
        <dbReference type="SAM" id="MobiDB-lite"/>
    </source>
</evidence>